<reference evidence="6" key="1">
    <citation type="submission" date="2012-12" db="EMBL/GenBank/DDBJ databases">
        <authorList>
            <person name="Hellsten U."/>
            <person name="Grimwood J."/>
            <person name="Chapman J.A."/>
            <person name="Shapiro H."/>
            <person name="Aerts A."/>
            <person name="Otillar R.P."/>
            <person name="Terry A.Y."/>
            <person name="Boore J.L."/>
            <person name="Simakov O."/>
            <person name="Marletaz F."/>
            <person name="Cho S.-J."/>
            <person name="Edsinger-Gonzales E."/>
            <person name="Havlak P."/>
            <person name="Kuo D.-H."/>
            <person name="Larsson T."/>
            <person name="Lv J."/>
            <person name="Arendt D."/>
            <person name="Savage R."/>
            <person name="Osoegawa K."/>
            <person name="de Jong P."/>
            <person name="Lindberg D.R."/>
            <person name="Seaver E.C."/>
            <person name="Weisblat D.A."/>
            <person name="Putnam N.H."/>
            <person name="Grigoriev I.V."/>
            <person name="Rokhsar D.S."/>
        </authorList>
    </citation>
    <scope>NUCLEOTIDE SEQUENCE</scope>
</reference>
<feature type="domain" description="CCHC-type" evidence="3">
    <location>
        <begin position="832"/>
        <end position="847"/>
    </location>
</feature>
<dbReference type="InterPro" id="IPR042344">
    <property type="entry name" value="ZCCHC14"/>
</dbReference>
<dbReference type="PROSITE" id="PS50158">
    <property type="entry name" value="ZF_CCHC"/>
    <property type="match status" value="1"/>
</dbReference>
<reference evidence="4 6" key="2">
    <citation type="journal article" date="2013" name="Nature">
        <title>Insights into bilaterian evolution from three spiralian genomes.</title>
        <authorList>
            <person name="Simakov O."/>
            <person name="Marletaz F."/>
            <person name="Cho S.J."/>
            <person name="Edsinger-Gonzales E."/>
            <person name="Havlak P."/>
            <person name="Hellsten U."/>
            <person name="Kuo D.H."/>
            <person name="Larsson T."/>
            <person name="Lv J."/>
            <person name="Arendt D."/>
            <person name="Savage R."/>
            <person name="Osoegawa K."/>
            <person name="de Jong P."/>
            <person name="Grimwood J."/>
            <person name="Chapman J.A."/>
            <person name="Shapiro H."/>
            <person name="Aerts A."/>
            <person name="Otillar R.P."/>
            <person name="Terry A.Y."/>
            <person name="Boore J.L."/>
            <person name="Grigoriev I.V."/>
            <person name="Lindberg D.R."/>
            <person name="Seaver E.C."/>
            <person name="Weisblat D.A."/>
            <person name="Putnam N.H."/>
            <person name="Rokhsar D.S."/>
        </authorList>
    </citation>
    <scope>NUCLEOTIDE SEQUENCE</scope>
</reference>
<dbReference type="HOGENOM" id="CLU_329368_0_0_1"/>
<dbReference type="InterPro" id="IPR057327">
    <property type="entry name" value="Vts1_dom"/>
</dbReference>
<evidence type="ECO:0000313" key="4">
    <source>
        <dbReference type="EMBL" id="ESO07584.1"/>
    </source>
</evidence>
<evidence type="ECO:0000313" key="5">
    <source>
        <dbReference type="EnsemblMetazoa" id="HelroP190986"/>
    </source>
</evidence>
<organism evidence="5 6">
    <name type="scientific">Helobdella robusta</name>
    <name type="common">Californian leech</name>
    <dbReference type="NCBI Taxonomy" id="6412"/>
    <lineage>
        <taxon>Eukaryota</taxon>
        <taxon>Metazoa</taxon>
        <taxon>Spiralia</taxon>
        <taxon>Lophotrochozoa</taxon>
        <taxon>Annelida</taxon>
        <taxon>Clitellata</taxon>
        <taxon>Hirudinea</taxon>
        <taxon>Rhynchobdellida</taxon>
        <taxon>Glossiphoniidae</taxon>
        <taxon>Helobdella</taxon>
    </lineage>
</organism>
<dbReference type="OrthoDB" id="6361509at2759"/>
<evidence type="ECO:0000256" key="2">
    <source>
        <dbReference type="SAM" id="MobiDB-lite"/>
    </source>
</evidence>
<gene>
    <name evidence="5" type="primary">20211768</name>
    <name evidence="4" type="ORF">HELRODRAFT_190986</name>
</gene>
<dbReference type="GeneID" id="20211768"/>
<feature type="compositionally biased region" description="Low complexity" evidence="2">
    <location>
        <begin position="373"/>
        <end position="392"/>
    </location>
</feature>
<accession>T1FSH1</accession>
<dbReference type="GO" id="GO:0035091">
    <property type="term" value="F:phosphatidylinositol binding"/>
    <property type="evidence" value="ECO:0007669"/>
    <property type="project" value="InterPro"/>
</dbReference>
<dbReference type="Pfam" id="PF25479">
    <property type="entry name" value="Vts1"/>
    <property type="match status" value="1"/>
</dbReference>
<feature type="compositionally biased region" description="Basic and acidic residues" evidence="2">
    <location>
        <begin position="321"/>
        <end position="332"/>
    </location>
</feature>
<feature type="compositionally biased region" description="Polar residues" evidence="2">
    <location>
        <begin position="619"/>
        <end position="631"/>
    </location>
</feature>
<dbReference type="Pfam" id="PF26034">
    <property type="entry name" value="PHAT_SMAUG"/>
    <property type="match status" value="1"/>
</dbReference>
<dbReference type="EnsemblMetazoa" id="HelroT190986">
    <property type="protein sequence ID" value="HelroP190986"/>
    <property type="gene ID" value="HelroG190986"/>
</dbReference>
<dbReference type="GO" id="GO:0003676">
    <property type="term" value="F:nucleic acid binding"/>
    <property type="evidence" value="ECO:0007669"/>
    <property type="project" value="InterPro"/>
</dbReference>
<name>T1FSH1_HELRO</name>
<evidence type="ECO:0000256" key="1">
    <source>
        <dbReference type="PROSITE-ProRule" id="PRU00047"/>
    </source>
</evidence>
<reference evidence="5" key="3">
    <citation type="submission" date="2015-06" db="UniProtKB">
        <authorList>
            <consortium name="EnsemblMetazoa"/>
        </authorList>
    </citation>
    <scope>IDENTIFICATION</scope>
</reference>
<keyword evidence="1" id="KW-0863">Zinc-finger</keyword>
<dbReference type="InterPro" id="IPR058599">
    <property type="entry name" value="PHAT_Smg/ZCCHC2-like"/>
</dbReference>
<evidence type="ECO:0000313" key="6">
    <source>
        <dbReference type="Proteomes" id="UP000015101"/>
    </source>
</evidence>
<dbReference type="PANTHER" id="PTHR16195">
    <property type="entry name" value="ZINC FINGER CCHC DOMAIN CONTAINING PROTEIN"/>
    <property type="match status" value="1"/>
</dbReference>
<dbReference type="RefSeq" id="XP_009014195.1">
    <property type="nucleotide sequence ID" value="XM_009015947.1"/>
</dbReference>
<dbReference type="CTD" id="20211768"/>
<protein>
    <recommendedName>
        <fullName evidence="3">CCHC-type domain-containing protein</fullName>
    </recommendedName>
</protein>
<dbReference type="PANTHER" id="PTHR16195:SF16">
    <property type="entry name" value="ZINC FINGER CCHC DOMAIN-CONTAINING PROTEIN 14"/>
    <property type="match status" value="1"/>
</dbReference>
<sequence>MVQKDDMCAAFKSLRSVDRIEILCGMLQLCVPLELRFIGSCLEDLIQRNYRAFYECESAVNDPVKLSEILKIKNVISREYCGTLNMYLSLLRSDNQSCSLSLYSLLNNLKECVDLQCESSDSLSSNVTNELIEDVILLFTMASYHPAFSVSQRSRMYTLCKSLRETLKGAHNQNNLTKCQLIFNDNETSCKSHDSIVEVSVEQFNYDNNQPNHVSQLLIYIHRTNSTESKLWKTRNEFFTFHSDLLRSFPDVVFLHKYDSSFNSGEIIDESNAMKQYFKELSSLKDMLYSDVVFNFIQNSSKVQHEVSSAETIDVINQTGEDGKNQISRNDHEVEDDDEENQLTICPTSIDKQTSIICTSNLFNNVVTTDSVVTSGNESKSSSTPHSSTATSPIQSPHPPFTSGPEEVLFDNDNAFVNDVSDNNTPAYDNALHISASNFLPPITHDKSHQEMKCCEEVDSQLLMSKIAVPCPEGGITPNFVLNTPLYLCPLACGVGTGAGDQPLKHHFNCSKFEQSETSPFLKNHSCNGLQQTVSSIVTSETMAPAIANPVLSRIDAQYQFASAIKSHHSAMPLMSEQLLQTTFTTVTTTANVRGLRPILGASVNQLPDNAFTDDTKGSAPNSSKSDLKTSHTTVITSTLPRPSSCGCILQHDHDQSNNFSSPADMNFSFANVYTPYPTNYIFGAAVWNNGLDACLLPPPGTIPPYNQSIDHSHSSHNFSLNNIHPTSYIQTNSLSTASNSSSTTPSNSIFSPYSFNIWPHPQMYFRSNGFVNPRYPPPPAPNFRGNFYLPPPLDFAPYANPHNFPPPTIQSVPSNLPGVPSQPSENHPQSCCNCGTIGHTAESCTEPFMISVGQQAQFKLRTVPKSLASQS</sequence>
<dbReference type="eggNOG" id="ENOG502S12D">
    <property type="taxonomic scope" value="Eukaryota"/>
</dbReference>
<dbReference type="Gene3D" id="3.30.1520.10">
    <property type="entry name" value="Phox-like domain"/>
    <property type="match status" value="1"/>
</dbReference>
<evidence type="ECO:0000259" key="3">
    <source>
        <dbReference type="PROSITE" id="PS50158"/>
    </source>
</evidence>
<dbReference type="InterPro" id="IPR001878">
    <property type="entry name" value="Znf_CCHC"/>
</dbReference>
<dbReference type="CDD" id="cd06093">
    <property type="entry name" value="PX_domain"/>
    <property type="match status" value="1"/>
</dbReference>
<feature type="region of interest" description="Disordered" evidence="2">
    <location>
        <begin position="611"/>
        <end position="631"/>
    </location>
</feature>
<keyword evidence="6" id="KW-1185">Reference proteome</keyword>
<dbReference type="GO" id="GO:0008270">
    <property type="term" value="F:zinc ion binding"/>
    <property type="evidence" value="ECO:0007669"/>
    <property type="project" value="UniProtKB-KW"/>
</dbReference>
<dbReference type="Proteomes" id="UP000015101">
    <property type="component" value="Unassembled WGS sequence"/>
</dbReference>
<dbReference type="SUPFAM" id="SSF64268">
    <property type="entry name" value="PX domain"/>
    <property type="match status" value="1"/>
</dbReference>
<dbReference type="KEGG" id="hro:HELRODRAFT_190986"/>
<feature type="region of interest" description="Disordered" evidence="2">
    <location>
        <begin position="317"/>
        <end position="341"/>
    </location>
</feature>
<dbReference type="EMBL" id="KB096183">
    <property type="protein sequence ID" value="ESO07584.1"/>
    <property type="molecule type" value="Genomic_DNA"/>
</dbReference>
<keyword evidence="1" id="KW-0862">Zinc</keyword>
<dbReference type="AlphaFoldDB" id="T1FSH1"/>
<dbReference type="EMBL" id="AMQM01003479">
    <property type="status" value="NOT_ANNOTATED_CDS"/>
    <property type="molecule type" value="Genomic_DNA"/>
</dbReference>
<dbReference type="InParanoid" id="T1FSH1"/>
<feature type="region of interest" description="Disordered" evidence="2">
    <location>
        <begin position="373"/>
        <end position="408"/>
    </location>
</feature>
<dbReference type="InterPro" id="IPR036871">
    <property type="entry name" value="PX_dom_sf"/>
</dbReference>
<dbReference type="STRING" id="6412.T1FSH1"/>
<keyword evidence="1" id="KW-0479">Metal-binding</keyword>
<proteinExistence type="predicted"/>